<evidence type="ECO:0000313" key="4">
    <source>
        <dbReference type="Proteomes" id="UP001139887"/>
    </source>
</evidence>
<name>A0A9W8LXA7_9FUNG</name>
<dbReference type="AlphaFoldDB" id="A0A9W8LXA7"/>
<feature type="non-terminal residue" evidence="3">
    <location>
        <position position="99"/>
    </location>
</feature>
<dbReference type="InterPro" id="IPR032197">
    <property type="entry name" value="Atg7_N"/>
</dbReference>
<dbReference type="Gene3D" id="3.40.140.70">
    <property type="entry name" value="Ubiquitin-like modifier-activating enzyme ATG7 N-terminal domain"/>
    <property type="match status" value="1"/>
</dbReference>
<accession>A0A9W8LXA7</accession>
<dbReference type="EMBL" id="JANBUW010001094">
    <property type="protein sequence ID" value="KAJ2844390.1"/>
    <property type="molecule type" value="Genomic_DNA"/>
</dbReference>
<keyword evidence="4" id="KW-1185">Reference proteome</keyword>
<evidence type="ECO:0000313" key="3">
    <source>
        <dbReference type="EMBL" id="KAJ2844390.1"/>
    </source>
</evidence>
<dbReference type="Proteomes" id="UP001139887">
    <property type="component" value="Unassembled WGS sequence"/>
</dbReference>
<feature type="domain" description="Ubiquitin-like modifier-activating enzyme Atg7 N-terminal" evidence="2">
    <location>
        <begin position="5"/>
        <end position="99"/>
    </location>
</feature>
<sequence length="99" mass="10957">MSEILRFETFSSTVEPEFWSGLAHHKLHSAQLDTARTCVQGEFTGGRRHAIRNDNLTTQRLAVPARMRVSRGAWDAAGSSQQPGTVAVEGQLYNTNTIE</sequence>
<protein>
    <recommendedName>
        <fullName evidence="2">Ubiquitin-like modifier-activating enzyme Atg7 N-terminal domain-containing protein</fullName>
    </recommendedName>
</protein>
<dbReference type="Pfam" id="PF16420">
    <property type="entry name" value="ATG7_N"/>
    <property type="match status" value="1"/>
</dbReference>
<evidence type="ECO:0000259" key="2">
    <source>
        <dbReference type="Pfam" id="PF16420"/>
    </source>
</evidence>
<dbReference type="OrthoDB" id="338614at2759"/>
<gene>
    <name evidence="3" type="ORF">IWW36_005208</name>
</gene>
<organism evidence="3 4">
    <name type="scientific">Coemansia brasiliensis</name>
    <dbReference type="NCBI Taxonomy" id="2650707"/>
    <lineage>
        <taxon>Eukaryota</taxon>
        <taxon>Fungi</taxon>
        <taxon>Fungi incertae sedis</taxon>
        <taxon>Zoopagomycota</taxon>
        <taxon>Kickxellomycotina</taxon>
        <taxon>Kickxellomycetes</taxon>
        <taxon>Kickxellales</taxon>
        <taxon>Kickxellaceae</taxon>
        <taxon>Coemansia</taxon>
    </lineage>
</organism>
<evidence type="ECO:0000256" key="1">
    <source>
        <dbReference type="SAM" id="MobiDB-lite"/>
    </source>
</evidence>
<feature type="region of interest" description="Disordered" evidence="1">
    <location>
        <begin position="74"/>
        <end position="99"/>
    </location>
</feature>
<proteinExistence type="predicted"/>
<dbReference type="InterPro" id="IPR042522">
    <property type="entry name" value="Atg7_N_1"/>
</dbReference>
<reference evidence="3" key="1">
    <citation type="submission" date="2022-07" db="EMBL/GenBank/DDBJ databases">
        <title>Phylogenomic reconstructions and comparative analyses of Kickxellomycotina fungi.</title>
        <authorList>
            <person name="Reynolds N.K."/>
            <person name="Stajich J.E."/>
            <person name="Barry K."/>
            <person name="Grigoriev I.V."/>
            <person name="Crous P."/>
            <person name="Smith M.E."/>
        </authorList>
    </citation>
    <scope>NUCLEOTIDE SEQUENCE</scope>
    <source>
        <strain evidence="3">NRRL 1566</strain>
    </source>
</reference>
<comment type="caution">
    <text evidence="3">The sequence shown here is derived from an EMBL/GenBank/DDBJ whole genome shotgun (WGS) entry which is preliminary data.</text>
</comment>